<dbReference type="EMBL" id="LK032348">
    <property type="protein sequence ID" value="CDY35192.1"/>
    <property type="molecule type" value="Genomic_DNA"/>
</dbReference>
<proteinExistence type="predicted"/>
<accession>A0A078HBR8</accession>
<name>A0A078HBR8_BRANA</name>
<evidence type="ECO:0000313" key="2">
    <source>
        <dbReference type="Proteomes" id="UP000028999"/>
    </source>
</evidence>
<evidence type="ECO:0000313" key="1">
    <source>
        <dbReference type="EMBL" id="CDY35192.1"/>
    </source>
</evidence>
<gene>
    <name evidence="1" type="primary">BnaA01g08390D</name>
    <name evidence="1" type="ORF">GSBRNA2T00058095001</name>
</gene>
<reference evidence="1 2" key="1">
    <citation type="journal article" date="2014" name="Science">
        <title>Plant genetics. Early allopolyploid evolution in the post-Neolithic Brassica napus oilseed genome.</title>
        <authorList>
            <person name="Chalhoub B."/>
            <person name="Denoeud F."/>
            <person name="Liu S."/>
            <person name="Parkin I.A."/>
            <person name="Tang H."/>
            <person name="Wang X."/>
            <person name="Chiquet J."/>
            <person name="Belcram H."/>
            <person name="Tong C."/>
            <person name="Samans B."/>
            <person name="Correa M."/>
            <person name="Da Silva C."/>
            <person name="Just J."/>
            <person name="Falentin C."/>
            <person name="Koh C.S."/>
            <person name="Le Clainche I."/>
            <person name="Bernard M."/>
            <person name="Bento P."/>
            <person name="Noel B."/>
            <person name="Labadie K."/>
            <person name="Alberti A."/>
            <person name="Charles M."/>
            <person name="Arnaud D."/>
            <person name="Guo H."/>
            <person name="Daviaud C."/>
            <person name="Alamery S."/>
            <person name="Jabbari K."/>
            <person name="Zhao M."/>
            <person name="Edger P.P."/>
            <person name="Chelaifa H."/>
            <person name="Tack D."/>
            <person name="Lassalle G."/>
            <person name="Mestiri I."/>
            <person name="Schnel N."/>
            <person name="Le Paslier M.C."/>
            <person name="Fan G."/>
            <person name="Renault V."/>
            <person name="Bayer P.E."/>
            <person name="Golicz A.A."/>
            <person name="Manoli S."/>
            <person name="Lee T.H."/>
            <person name="Thi V.H."/>
            <person name="Chalabi S."/>
            <person name="Hu Q."/>
            <person name="Fan C."/>
            <person name="Tollenaere R."/>
            <person name="Lu Y."/>
            <person name="Battail C."/>
            <person name="Shen J."/>
            <person name="Sidebottom C.H."/>
            <person name="Wang X."/>
            <person name="Canaguier A."/>
            <person name="Chauveau A."/>
            <person name="Berard A."/>
            <person name="Deniot G."/>
            <person name="Guan M."/>
            <person name="Liu Z."/>
            <person name="Sun F."/>
            <person name="Lim Y.P."/>
            <person name="Lyons E."/>
            <person name="Town C.D."/>
            <person name="Bancroft I."/>
            <person name="Wang X."/>
            <person name="Meng J."/>
            <person name="Ma J."/>
            <person name="Pires J.C."/>
            <person name="King G.J."/>
            <person name="Brunel D."/>
            <person name="Delourme R."/>
            <person name="Renard M."/>
            <person name="Aury J.M."/>
            <person name="Adams K.L."/>
            <person name="Batley J."/>
            <person name="Snowdon R.J."/>
            <person name="Tost J."/>
            <person name="Edwards D."/>
            <person name="Zhou Y."/>
            <person name="Hua W."/>
            <person name="Sharpe A.G."/>
            <person name="Paterson A.H."/>
            <person name="Guan C."/>
            <person name="Wincker P."/>
        </authorList>
    </citation>
    <scope>NUCLEOTIDE SEQUENCE [LARGE SCALE GENOMIC DNA]</scope>
    <source>
        <strain evidence="2">cv. Darmor-bzh</strain>
    </source>
</reference>
<organism evidence="1 2">
    <name type="scientific">Brassica napus</name>
    <name type="common">Rape</name>
    <dbReference type="NCBI Taxonomy" id="3708"/>
    <lineage>
        <taxon>Eukaryota</taxon>
        <taxon>Viridiplantae</taxon>
        <taxon>Streptophyta</taxon>
        <taxon>Embryophyta</taxon>
        <taxon>Tracheophyta</taxon>
        <taxon>Spermatophyta</taxon>
        <taxon>Magnoliopsida</taxon>
        <taxon>eudicotyledons</taxon>
        <taxon>Gunneridae</taxon>
        <taxon>Pentapetalae</taxon>
        <taxon>rosids</taxon>
        <taxon>malvids</taxon>
        <taxon>Brassicales</taxon>
        <taxon>Brassicaceae</taxon>
        <taxon>Brassiceae</taxon>
        <taxon>Brassica</taxon>
    </lineage>
</organism>
<protein>
    <submittedName>
        <fullName evidence="1">BnaA01g08390D protein</fullName>
    </submittedName>
</protein>
<keyword evidence="2" id="KW-1185">Reference proteome</keyword>
<sequence>MKIASPARFLVLCSETCRFLTTSISQTINFPVRFHRSSRI</sequence>
<dbReference type="Proteomes" id="UP000028999">
    <property type="component" value="Unassembled WGS sequence"/>
</dbReference>
<dbReference type="Gramene" id="CDY35192">
    <property type="protein sequence ID" value="CDY35192"/>
    <property type="gene ID" value="GSBRNA2T00058095001"/>
</dbReference>
<dbReference type="PaxDb" id="3708-A0A078HBR8"/>
<dbReference type="AlphaFoldDB" id="A0A078HBR8"/>